<evidence type="ECO:0000313" key="9">
    <source>
        <dbReference type="Proteomes" id="UP001359559"/>
    </source>
</evidence>
<dbReference type="GO" id="GO:0005634">
    <property type="term" value="C:nucleus"/>
    <property type="evidence" value="ECO:0007669"/>
    <property type="project" value="UniProtKB-SubCell"/>
</dbReference>
<evidence type="ECO:0000256" key="6">
    <source>
        <dbReference type="SAM" id="Coils"/>
    </source>
</evidence>
<dbReference type="Proteomes" id="UP001359559">
    <property type="component" value="Unassembled WGS sequence"/>
</dbReference>
<dbReference type="PROSITE" id="PS50888">
    <property type="entry name" value="BHLH"/>
    <property type="match status" value="1"/>
</dbReference>
<dbReference type="GO" id="GO:0046983">
    <property type="term" value="F:protein dimerization activity"/>
    <property type="evidence" value="ECO:0007669"/>
    <property type="project" value="InterPro"/>
</dbReference>
<dbReference type="Gene3D" id="4.10.280.10">
    <property type="entry name" value="Helix-loop-helix DNA-binding domain"/>
    <property type="match status" value="1"/>
</dbReference>
<dbReference type="SUPFAM" id="SSF47459">
    <property type="entry name" value="HLH, helix-loop-helix DNA-binding domain"/>
    <property type="match status" value="1"/>
</dbReference>
<evidence type="ECO:0000259" key="7">
    <source>
        <dbReference type="PROSITE" id="PS50888"/>
    </source>
</evidence>
<dbReference type="InterPro" id="IPR036638">
    <property type="entry name" value="HLH_DNA-bd_sf"/>
</dbReference>
<dbReference type="GO" id="GO:0040008">
    <property type="term" value="P:regulation of growth"/>
    <property type="evidence" value="ECO:0007669"/>
    <property type="project" value="InterPro"/>
</dbReference>
<evidence type="ECO:0000256" key="5">
    <source>
        <dbReference type="ARBA" id="ARBA00023242"/>
    </source>
</evidence>
<comment type="caution">
    <text evidence="8">The sequence shown here is derived from an EMBL/GenBank/DDBJ whole genome shotgun (WGS) entry which is preliminary data.</text>
</comment>
<keyword evidence="4" id="KW-0804">Transcription</keyword>
<feature type="domain" description="BHLH" evidence="7">
    <location>
        <begin position="3"/>
        <end position="58"/>
    </location>
</feature>
<keyword evidence="2" id="KW-0341">Growth regulation</keyword>
<reference evidence="8 9" key="1">
    <citation type="submission" date="2024-01" db="EMBL/GenBank/DDBJ databases">
        <title>The genomes of 5 underutilized Papilionoideae crops provide insights into root nodulation and disease resistance.</title>
        <authorList>
            <person name="Yuan L."/>
        </authorList>
    </citation>
    <scope>NUCLEOTIDE SEQUENCE [LARGE SCALE GENOMIC DNA]</scope>
    <source>
        <strain evidence="8">LY-2023</strain>
        <tissue evidence="8">Leaf</tissue>
    </source>
</reference>
<sequence length="92" mass="10608">MSGQRKFSSRASKLTEIEINDLISRLQVLVPQLNQRGTDSRQSASKILQETCSHVRRLQKEVELLSERLSELLDSVDITDIDRRTLQNFLQP</sequence>
<evidence type="ECO:0000313" key="8">
    <source>
        <dbReference type="EMBL" id="KAK7293006.1"/>
    </source>
</evidence>
<dbReference type="InterPro" id="IPR011598">
    <property type="entry name" value="bHLH_dom"/>
</dbReference>
<dbReference type="InterPro" id="IPR044172">
    <property type="entry name" value="ILI2-like"/>
</dbReference>
<evidence type="ECO:0000256" key="1">
    <source>
        <dbReference type="ARBA" id="ARBA00004123"/>
    </source>
</evidence>
<keyword evidence="3" id="KW-0805">Transcription regulation</keyword>
<evidence type="ECO:0000256" key="3">
    <source>
        <dbReference type="ARBA" id="ARBA00023015"/>
    </source>
</evidence>
<accession>A0AAN9J7E0</accession>
<dbReference type="Pfam" id="PF23174">
    <property type="entry name" value="bHLH_ILI"/>
    <property type="match status" value="1"/>
</dbReference>
<dbReference type="PANTHER" id="PTHR38546">
    <property type="entry name" value="DNA BINDING PROTEIN"/>
    <property type="match status" value="1"/>
</dbReference>
<keyword evidence="5" id="KW-0539">Nucleus</keyword>
<dbReference type="GO" id="GO:0006355">
    <property type="term" value="P:regulation of DNA-templated transcription"/>
    <property type="evidence" value="ECO:0007669"/>
    <property type="project" value="InterPro"/>
</dbReference>
<keyword evidence="9" id="KW-1185">Reference proteome</keyword>
<dbReference type="InterPro" id="IPR044293">
    <property type="entry name" value="PRE"/>
</dbReference>
<protein>
    <recommendedName>
        <fullName evidence="7">BHLH domain-containing protein</fullName>
    </recommendedName>
</protein>
<name>A0AAN9J7E0_CLITE</name>
<organism evidence="8 9">
    <name type="scientific">Clitoria ternatea</name>
    <name type="common">Butterfly pea</name>
    <dbReference type="NCBI Taxonomy" id="43366"/>
    <lineage>
        <taxon>Eukaryota</taxon>
        <taxon>Viridiplantae</taxon>
        <taxon>Streptophyta</taxon>
        <taxon>Embryophyta</taxon>
        <taxon>Tracheophyta</taxon>
        <taxon>Spermatophyta</taxon>
        <taxon>Magnoliopsida</taxon>
        <taxon>eudicotyledons</taxon>
        <taxon>Gunneridae</taxon>
        <taxon>Pentapetalae</taxon>
        <taxon>rosids</taxon>
        <taxon>fabids</taxon>
        <taxon>Fabales</taxon>
        <taxon>Fabaceae</taxon>
        <taxon>Papilionoideae</taxon>
        <taxon>50 kb inversion clade</taxon>
        <taxon>NPAAA clade</taxon>
        <taxon>indigoferoid/millettioid clade</taxon>
        <taxon>Phaseoleae</taxon>
        <taxon>Clitoria</taxon>
    </lineage>
</organism>
<gene>
    <name evidence="8" type="ORF">RJT34_15866</name>
</gene>
<keyword evidence="6" id="KW-0175">Coiled coil</keyword>
<feature type="coiled-coil region" evidence="6">
    <location>
        <begin position="48"/>
        <end position="75"/>
    </location>
</feature>
<comment type="subcellular location">
    <subcellularLocation>
        <location evidence="1">Nucleus</location>
    </subcellularLocation>
</comment>
<dbReference type="AlphaFoldDB" id="A0AAN9J7E0"/>
<dbReference type="PANTHER" id="PTHR38546:SF3">
    <property type="entry name" value="DNA BINDING PROTEIN"/>
    <property type="match status" value="1"/>
</dbReference>
<proteinExistence type="predicted"/>
<dbReference type="EMBL" id="JAYKXN010000004">
    <property type="protein sequence ID" value="KAK7293006.1"/>
    <property type="molecule type" value="Genomic_DNA"/>
</dbReference>
<evidence type="ECO:0000256" key="4">
    <source>
        <dbReference type="ARBA" id="ARBA00023163"/>
    </source>
</evidence>
<evidence type="ECO:0000256" key="2">
    <source>
        <dbReference type="ARBA" id="ARBA00022604"/>
    </source>
</evidence>